<keyword evidence="3 5" id="KW-1133">Transmembrane helix</keyword>
<feature type="transmembrane region" description="Helical" evidence="5">
    <location>
        <begin position="17"/>
        <end position="36"/>
    </location>
</feature>
<keyword evidence="8" id="KW-1185">Reference proteome</keyword>
<proteinExistence type="predicted"/>
<sequence>MSARTTELPTGSFGRRFVAYLVDAVLCALVAGLFTYPDPPGGWSTPVFLVAYTGFVGLFGESPGLRLLGLRVEGVADGRPIGLGRALLRTLLIIIVIPVLVPSGDGRRYHDKVVGSIVTRRR</sequence>
<evidence type="ECO:0000256" key="3">
    <source>
        <dbReference type="ARBA" id="ARBA00022989"/>
    </source>
</evidence>
<keyword evidence="4 5" id="KW-0472">Membrane</keyword>
<dbReference type="AlphaFoldDB" id="A0A545AT79"/>
<evidence type="ECO:0000313" key="7">
    <source>
        <dbReference type="EMBL" id="TQS44534.1"/>
    </source>
</evidence>
<evidence type="ECO:0000256" key="2">
    <source>
        <dbReference type="ARBA" id="ARBA00022692"/>
    </source>
</evidence>
<dbReference type="GO" id="GO:0016020">
    <property type="term" value="C:membrane"/>
    <property type="evidence" value="ECO:0007669"/>
    <property type="project" value="UniProtKB-SubCell"/>
</dbReference>
<dbReference type="InParanoid" id="A0A545AT79"/>
<feature type="domain" description="RDD" evidence="6">
    <location>
        <begin position="47"/>
        <end position="99"/>
    </location>
</feature>
<evidence type="ECO:0000256" key="1">
    <source>
        <dbReference type="ARBA" id="ARBA00004141"/>
    </source>
</evidence>
<evidence type="ECO:0000313" key="8">
    <source>
        <dbReference type="Proteomes" id="UP000317982"/>
    </source>
</evidence>
<feature type="transmembrane region" description="Helical" evidence="5">
    <location>
        <begin position="42"/>
        <end position="60"/>
    </location>
</feature>
<protein>
    <submittedName>
        <fullName evidence="7">RDD family protein</fullName>
    </submittedName>
</protein>
<accession>A0A545AT79</accession>
<evidence type="ECO:0000256" key="4">
    <source>
        <dbReference type="ARBA" id="ARBA00023136"/>
    </source>
</evidence>
<dbReference type="Pfam" id="PF06271">
    <property type="entry name" value="RDD"/>
    <property type="match status" value="1"/>
</dbReference>
<gene>
    <name evidence="7" type="ORF">FL583_13830</name>
</gene>
<organism evidence="7 8">
    <name type="scientific">Cryptosporangium phraense</name>
    <dbReference type="NCBI Taxonomy" id="2593070"/>
    <lineage>
        <taxon>Bacteria</taxon>
        <taxon>Bacillati</taxon>
        <taxon>Actinomycetota</taxon>
        <taxon>Actinomycetes</taxon>
        <taxon>Cryptosporangiales</taxon>
        <taxon>Cryptosporangiaceae</taxon>
        <taxon>Cryptosporangium</taxon>
    </lineage>
</organism>
<feature type="transmembrane region" description="Helical" evidence="5">
    <location>
        <begin position="81"/>
        <end position="101"/>
    </location>
</feature>
<dbReference type="InterPro" id="IPR010432">
    <property type="entry name" value="RDD"/>
</dbReference>
<reference evidence="7 8" key="1">
    <citation type="submission" date="2019-07" db="EMBL/GenBank/DDBJ databases">
        <title>Cryptosporangium phraense sp. nov., isolated from plant litter.</title>
        <authorList>
            <person name="Suriyachadkun C."/>
        </authorList>
    </citation>
    <scope>NUCLEOTIDE SEQUENCE [LARGE SCALE GENOMIC DNA]</scope>
    <source>
        <strain evidence="7 8">A-T 5661</strain>
    </source>
</reference>
<dbReference type="OrthoDB" id="5187110at2"/>
<dbReference type="EMBL" id="VIRS01000008">
    <property type="protein sequence ID" value="TQS44534.1"/>
    <property type="molecule type" value="Genomic_DNA"/>
</dbReference>
<evidence type="ECO:0000259" key="6">
    <source>
        <dbReference type="Pfam" id="PF06271"/>
    </source>
</evidence>
<keyword evidence="2 5" id="KW-0812">Transmembrane</keyword>
<name>A0A545AT79_9ACTN</name>
<comment type="subcellular location">
    <subcellularLocation>
        <location evidence="1">Membrane</location>
        <topology evidence="1">Multi-pass membrane protein</topology>
    </subcellularLocation>
</comment>
<dbReference type="RefSeq" id="WP_142705018.1">
    <property type="nucleotide sequence ID" value="NZ_VIRS01000008.1"/>
</dbReference>
<dbReference type="Proteomes" id="UP000317982">
    <property type="component" value="Unassembled WGS sequence"/>
</dbReference>
<evidence type="ECO:0000256" key="5">
    <source>
        <dbReference type="SAM" id="Phobius"/>
    </source>
</evidence>
<comment type="caution">
    <text evidence="7">The sequence shown here is derived from an EMBL/GenBank/DDBJ whole genome shotgun (WGS) entry which is preliminary data.</text>
</comment>